<gene>
    <name evidence="1" type="ORF">ALECFALPRED_006992</name>
</gene>
<organism evidence="1 2">
    <name type="scientific">Alectoria fallacina</name>
    <dbReference type="NCBI Taxonomy" id="1903189"/>
    <lineage>
        <taxon>Eukaryota</taxon>
        <taxon>Fungi</taxon>
        <taxon>Dikarya</taxon>
        <taxon>Ascomycota</taxon>
        <taxon>Pezizomycotina</taxon>
        <taxon>Lecanoromycetes</taxon>
        <taxon>OSLEUM clade</taxon>
        <taxon>Lecanoromycetidae</taxon>
        <taxon>Lecanorales</taxon>
        <taxon>Lecanorineae</taxon>
        <taxon>Parmeliaceae</taxon>
        <taxon>Alectoria</taxon>
    </lineage>
</organism>
<evidence type="ECO:0000313" key="1">
    <source>
        <dbReference type="EMBL" id="CAF9936865.1"/>
    </source>
</evidence>
<sequence>MTLHPTSQARRINSEVVIDIGLKQPASQTLGVCGPPSHIVEAQKMQEKHILLRAKERARQEVIHVDLKRKVEIERIRERKAGSCIKRNDS</sequence>
<evidence type="ECO:0000313" key="2">
    <source>
        <dbReference type="Proteomes" id="UP000664203"/>
    </source>
</evidence>
<protein>
    <submittedName>
        <fullName evidence="1">Uncharacterized protein</fullName>
    </submittedName>
</protein>
<proteinExistence type="predicted"/>
<dbReference type="EMBL" id="CAJPDR010000455">
    <property type="protein sequence ID" value="CAF9936865.1"/>
    <property type="molecule type" value="Genomic_DNA"/>
</dbReference>
<comment type="caution">
    <text evidence="1">The sequence shown here is derived from an EMBL/GenBank/DDBJ whole genome shotgun (WGS) entry which is preliminary data.</text>
</comment>
<reference evidence="1" key="1">
    <citation type="submission" date="2021-03" db="EMBL/GenBank/DDBJ databases">
        <authorList>
            <person name="Tagirdzhanova G."/>
        </authorList>
    </citation>
    <scope>NUCLEOTIDE SEQUENCE</scope>
</reference>
<dbReference type="OrthoDB" id="10536934at2759"/>
<dbReference type="AlphaFoldDB" id="A0A8H3IWR4"/>
<keyword evidence="2" id="KW-1185">Reference proteome</keyword>
<name>A0A8H3IWR4_9LECA</name>
<dbReference type="Proteomes" id="UP000664203">
    <property type="component" value="Unassembled WGS sequence"/>
</dbReference>
<accession>A0A8H3IWR4</accession>